<evidence type="ECO:0000313" key="2">
    <source>
        <dbReference type="Proteomes" id="UP000470875"/>
    </source>
</evidence>
<organism evidence="1 2">
    <name type="scientific">Scrofimicrobium canadense</name>
    <dbReference type="NCBI Taxonomy" id="2652290"/>
    <lineage>
        <taxon>Bacteria</taxon>
        <taxon>Bacillati</taxon>
        <taxon>Actinomycetota</taxon>
        <taxon>Actinomycetes</taxon>
        <taxon>Actinomycetales</taxon>
        <taxon>Actinomycetaceae</taxon>
        <taxon>Scrofimicrobium</taxon>
    </lineage>
</organism>
<gene>
    <name evidence="1" type="ORF">FYJ24_07050</name>
</gene>
<dbReference type="Proteomes" id="UP000470875">
    <property type="component" value="Unassembled WGS sequence"/>
</dbReference>
<sequence length="62" mass="6949">MTQWITGELQREAIRAGDGWDRVTVEMRGSDGRAVINLSPDDAIRLADQIDLAVRAVRARQQ</sequence>
<dbReference type="EMBL" id="VULO01000007">
    <property type="protein sequence ID" value="MSS84525.1"/>
    <property type="molecule type" value="Genomic_DNA"/>
</dbReference>
<evidence type="ECO:0000313" key="1">
    <source>
        <dbReference type="EMBL" id="MSS84525.1"/>
    </source>
</evidence>
<proteinExistence type="predicted"/>
<reference evidence="1 2" key="1">
    <citation type="submission" date="2019-08" db="EMBL/GenBank/DDBJ databases">
        <title>In-depth cultivation of the pig gut microbiome towards novel bacterial diversity and tailored functional studies.</title>
        <authorList>
            <person name="Wylensek D."/>
            <person name="Hitch T.C.A."/>
            <person name="Clavel T."/>
        </authorList>
    </citation>
    <scope>NUCLEOTIDE SEQUENCE [LARGE SCALE GENOMIC DNA]</scope>
    <source>
        <strain evidence="1 2">WB03_NA08</strain>
    </source>
</reference>
<protein>
    <submittedName>
        <fullName evidence="1">Uncharacterized protein</fullName>
    </submittedName>
</protein>
<accession>A0A6N7W5D6</accession>
<dbReference type="AlphaFoldDB" id="A0A6N7W5D6"/>
<keyword evidence="2" id="KW-1185">Reference proteome</keyword>
<comment type="caution">
    <text evidence="1">The sequence shown here is derived from an EMBL/GenBank/DDBJ whole genome shotgun (WGS) entry which is preliminary data.</text>
</comment>
<dbReference type="RefSeq" id="WP_154544951.1">
    <property type="nucleotide sequence ID" value="NZ_VULO01000007.1"/>
</dbReference>
<name>A0A6N7W5D6_9ACTO</name>